<dbReference type="Gene3D" id="3.30.565.10">
    <property type="entry name" value="Histidine kinase-like ATPase, C-terminal domain"/>
    <property type="match status" value="1"/>
</dbReference>
<dbReference type="PROSITE" id="PS50885">
    <property type="entry name" value="HAMP"/>
    <property type="match status" value="1"/>
</dbReference>
<keyword evidence="9" id="KW-0902">Two-component regulatory system</keyword>
<dbReference type="InterPro" id="IPR003594">
    <property type="entry name" value="HATPase_dom"/>
</dbReference>
<keyword evidence="10 11" id="KW-0472">Membrane</keyword>
<comment type="catalytic activity">
    <reaction evidence="1">
        <text>ATP + protein L-histidine = ADP + protein N-phospho-L-histidine.</text>
        <dbReference type="EC" id="2.7.13.3"/>
    </reaction>
</comment>
<protein>
    <recommendedName>
        <fullName evidence="3">histidine kinase</fullName>
        <ecNumber evidence="3">2.7.13.3</ecNumber>
    </recommendedName>
</protein>
<comment type="caution">
    <text evidence="14">The sequence shown here is derived from an EMBL/GenBank/DDBJ whole genome shotgun (WGS) entry which is preliminary data.</text>
</comment>
<evidence type="ECO:0000256" key="8">
    <source>
        <dbReference type="ARBA" id="ARBA00022989"/>
    </source>
</evidence>
<comment type="subcellular location">
    <subcellularLocation>
        <location evidence="2">Membrane</location>
    </subcellularLocation>
</comment>
<dbReference type="PRINTS" id="PR00344">
    <property type="entry name" value="BCTRLSENSOR"/>
</dbReference>
<dbReference type="PROSITE" id="PS50109">
    <property type="entry name" value="HIS_KIN"/>
    <property type="match status" value="1"/>
</dbReference>
<evidence type="ECO:0000259" key="13">
    <source>
        <dbReference type="PROSITE" id="PS50885"/>
    </source>
</evidence>
<feature type="transmembrane region" description="Helical" evidence="11">
    <location>
        <begin position="12"/>
        <end position="30"/>
    </location>
</feature>
<dbReference type="Pfam" id="PF00512">
    <property type="entry name" value="HisKA"/>
    <property type="match status" value="1"/>
</dbReference>
<keyword evidence="8 11" id="KW-1133">Transmembrane helix</keyword>
<evidence type="ECO:0000256" key="2">
    <source>
        <dbReference type="ARBA" id="ARBA00004370"/>
    </source>
</evidence>
<dbReference type="SMART" id="SM00387">
    <property type="entry name" value="HATPase_c"/>
    <property type="match status" value="1"/>
</dbReference>
<dbReference type="PANTHER" id="PTHR45436:SF5">
    <property type="entry name" value="SENSOR HISTIDINE KINASE TRCS"/>
    <property type="match status" value="1"/>
</dbReference>
<dbReference type="GO" id="GO:0016301">
    <property type="term" value="F:kinase activity"/>
    <property type="evidence" value="ECO:0007669"/>
    <property type="project" value="UniProtKB-KW"/>
</dbReference>
<reference evidence="14 15" key="1">
    <citation type="submission" date="2020-12" db="EMBL/GenBank/DDBJ databases">
        <title>Bacterial novel species Adhaeribacter sp. BT258 isolated from soil.</title>
        <authorList>
            <person name="Jung H.-Y."/>
        </authorList>
    </citation>
    <scope>NUCLEOTIDE SEQUENCE [LARGE SCALE GENOMIC DNA]</scope>
    <source>
        <strain evidence="14 15">BT258</strain>
    </source>
</reference>
<dbReference type="RefSeq" id="WP_200505170.1">
    <property type="nucleotide sequence ID" value="NZ_JAEHFX010000002.1"/>
</dbReference>
<dbReference type="SMART" id="SM00304">
    <property type="entry name" value="HAMP"/>
    <property type="match status" value="1"/>
</dbReference>
<dbReference type="EMBL" id="JAEHFX010000002">
    <property type="protein sequence ID" value="MBK0402425.1"/>
    <property type="molecule type" value="Genomic_DNA"/>
</dbReference>
<dbReference type="InterPro" id="IPR036890">
    <property type="entry name" value="HATPase_C_sf"/>
</dbReference>
<proteinExistence type="predicted"/>
<evidence type="ECO:0000313" key="14">
    <source>
        <dbReference type="EMBL" id="MBK0402425.1"/>
    </source>
</evidence>
<dbReference type="CDD" id="cd06225">
    <property type="entry name" value="HAMP"/>
    <property type="match status" value="1"/>
</dbReference>
<evidence type="ECO:0000256" key="5">
    <source>
        <dbReference type="ARBA" id="ARBA00022679"/>
    </source>
</evidence>
<dbReference type="PANTHER" id="PTHR45436">
    <property type="entry name" value="SENSOR HISTIDINE KINASE YKOH"/>
    <property type="match status" value="1"/>
</dbReference>
<feature type="domain" description="HAMP" evidence="13">
    <location>
        <begin position="177"/>
        <end position="230"/>
    </location>
</feature>
<dbReference type="Pfam" id="PF02518">
    <property type="entry name" value="HATPase_c"/>
    <property type="match status" value="1"/>
</dbReference>
<evidence type="ECO:0000256" key="4">
    <source>
        <dbReference type="ARBA" id="ARBA00022553"/>
    </source>
</evidence>
<evidence type="ECO:0000313" key="15">
    <source>
        <dbReference type="Proteomes" id="UP000644147"/>
    </source>
</evidence>
<dbReference type="Pfam" id="PF00672">
    <property type="entry name" value="HAMP"/>
    <property type="match status" value="1"/>
</dbReference>
<keyword evidence="4" id="KW-0597">Phosphoprotein</keyword>
<keyword evidence="7 14" id="KW-0418">Kinase</keyword>
<evidence type="ECO:0000259" key="12">
    <source>
        <dbReference type="PROSITE" id="PS50109"/>
    </source>
</evidence>
<dbReference type="InterPro" id="IPR004358">
    <property type="entry name" value="Sig_transdc_His_kin-like_C"/>
</dbReference>
<dbReference type="Gene3D" id="6.10.340.10">
    <property type="match status" value="1"/>
</dbReference>
<evidence type="ECO:0000256" key="7">
    <source>
        <dbReference type="ARBA" id="ARBA00022777"/>
    </source>
</evidence>
<accession>A0ABS1C1K3</accession>
<evidence type="ECO:0000256" key="11">
    <source>
        <dbReference type="SAM" id="Phobius"/>
    </source>
</evidence>
<dbReference type="InterPro" id="IPR036097">
    <property type="entry name" value="HisK_dim/P_sf"/>
</dbReference>
<dbReference type="EC" id="2.7.13.3" evidence="3"/>
<dbReference type="SUPFAM" id="SSF158472">
    <property type="entry name" value="HAMP domain-like"/>
    <property type="match status" value="1"/>
</dbReference>
<dbReference type="Gene3D" id="1.10.287.130">
    <property type="match status" value="1"/>
</dbReference>
<feature type="transmembrane region" description="Helical" evidence="11">
    <location>
        <begin position="156"/>
        <end position="175"/>
    </location>
</feature>
<dbReference type="SMART" id="SM00388">
    <property type="entry name" value="HisKA"/>
    <property type="match status" value="1"/>
</dbReference>
<dbReference type="InterPro" id="IPR050428">
    <property type="entry name" value="TCS_sensor_his_kinase"/>
</dbReference>
<dbReference type="CDD" id="cd00082">
    <property type="entry name" value="HisKA"/>
    <property type="match status" value="1"/>
</dbReference>
<sequence length="458" mass="52108">MSIRNKLTMRFAGIFALLLILFSLTVYYFTSDYRQREFFDSTRERALIAAHLMLEADEVSQARHEQDLRLFYRTLPEEIVRIYTEDGKLYFDEGKGDLVITPEFIARVKAEKQVEQEQENRQVVGIYYPDNQGNFIIVASDIDRFSLRKLRNLKNIMMVGFFASMLVVLVAGWFFSKSVLQPITKIVSEVEKISALDLHLRLTGAKGHDELSQLANTFNKMLDRLETSFEMQSTFVSSASHELRTPLTAMIGELEVALMQNREPEEYQRVLASTLDDARMLARLSNGLLQIAQASTDVSKIKLKPLRFDELILSAQQEAKKRQPEIKFEVNFEAYPEDEEALILNGNESLLMVAFLNVFENAGKFSRKGQTVSATIGISKKGFTVLVKDRGIGIQQNDLVNVFVPFFRAQNVRDISGHGIGLPLAERIIKLHQGTIQVNSKIGEGTEVFVYLPARRAF</sequence>
<keyword evidence="15" id="KW-1185">Reference proteome</keyword>
<organism evidence="14 15">
    <name type="scientific">Adhaeribacter terrigena</name>
    <dbReference type="NCBI Taxonomy" id="2793070"/>
    <lineage>
        <taxon>Bacteria</taxon>
        <taxon>Pseudomonadati</taxon>
        <taxon>Bacteroidota</taxon>
        <taxon>Cytophagia</taxon>
        <taxon>Cytophagales</taxon>
        <taxon>Hymenobacteraceae</taxon>
        <taxon>Adhaeribacter</taxon>
    </lineage>
</organism>
<gene>
    <name evidence="14" type="ORF">I5M27_05475</name>
</gene>
<dbReference type="InterPro" id="IPR005467">
    <property type="entry name" value="His_kinase_dom"/>
</dbReference>
<dbReference type="Proteomes" id="UP000644147">
    <property type="component" value="Unassembled WGS sequence"/>
</dbReference>
<dbReference type="SUPFAM" id="SSF47384">
    <property type="entry name" value="Homodimeric domain of signal transducing histidine kinase"/>
    <property type="match status" value="1"/>
</dbReference>
<evidence type="ECO:0000256" key="9">
    <source>
        <dbReference type="ARBA" id="ARBA00023012"/>
    </source>
</evidence>
<evidence type="ECO:0000256" key="1">
    <source>
        <dbReference type="ARBA" id="ARBA00000085"/>
    </source>
</evidence>
<dbReference type="InterPro" id="IPR003660">
    <property type="entry name" value="HAMP_dom"/>
</dbReference>
<dbReference type="InterPro" id="IPR003661">
    <property type="entry name" value="HisK_dim/P_dom"/>
</dbReference>
<dbReference type="SUPFAM" id="SSF55874">
    <property type="entry name" value="ATPase domain of HSP90 chaperone/DNA topoisomerase II/histidine kinase"/>
    <property type="match status" value="1"/>
</dbReference>
<feature type="domain" description="Histidine kinase" evidence="12">
    <location>
        <begin position="238"/>
        <end position="456"/>
    </location>
</feature>
<evidence type="ECO:0000256" key="10">
    <source>
        <dbReference type="ARBA" id="ARBA00023136"/>
    </source>
</evidence>
<evidence type="ECO:0000256" key="3">
    <source>
        <dbReference type="ARBA" id="ARBA00012438"/>
    </source>
</evidence>
<keyword evidence="5" id="KW-0808">Transferase</keyword>
<keyword evidence="6 11" id="KW-0812">Transmembrane</keyword>
<evidence type="ECO:0000256" key="6">
    <source>
        <dbReference type="ARBA" id="ARBA00022692"/>
    </source>
</evidence>
<name>A0ABS1C1K3_9BACT</name>